<keyword evidence="4" id="KW-0238">DNA-binding</keyword>
<keyword evidence="5" id="KW-0804">Transcription</keyword>
<dbReference type="Pfam" id="PF04542">
    <property type="entry name" value="Sigma70_r2"/>
    <property type="match status" value="1"/>
</dbReference>
<keyword evidence="2" id="KW-0805">Transcription regulation</keyword>
<proteinExistence type="inferred from homology"/>
<evidence type="ECO:0000259" key="6">
    <source>
        <dbReference type="Pfam" id="PF04542"/>
    </source>
</evidence>
<keyword evidence="9" id="KW-1185">Reference proteome</keyword>
<organism evidence="8 9">
    <name type="scientific">Alienimonas chondri</name>
    <dbReference type="NCBI Taxonomy" id="2681879"/>
    <lineage>
        <taxon>Bacteria</taxon>
        <taxon>Pseudomonadati</taxon>
        <taxon>Planctomycetota</taxon>
        <taxon>Planctomycetia</taxon>
        <taxon>Planctomycetales</taxon>
        <taxon>Planctomycetaceae</taxon>
        <taxon>Alienimonas</taxon>
    </lineage>
</organism>
<evidence type="ECO:0000256" key="2">
    <source>
        <dbReference type="ARBA" id="ARBA00023015"/>
    </source>
</evidence>
<gene>
    <name evidence="8" type="ORF">LzC2_42220</name>
</gene>
<evidence type="ECO:0000313" key="8">
    <source>
        <dbReference type="EMBL" id="NNJ28111.1"/>
    </source>
</evidence>
<dbReference type="InterPro" id="IPR013325">
    <property type="entry name" value="RNA_pol_sigma_r2"/>
</dbReference>
<sequence>MSTTDFIAQLTGSQSRLYAYILSLALDPTEAEDVLQQTNTVLWEKADQYEPGTNFIAWSFRVAYYEVLASRKKRQREKLVFDDALLGDLAARAERLDERYPERQKRLRACLEKLNDRQRTFVGLRYGTERSLEQIADDADLTVNALKQLLFRARSSLIRCVNAGPAIEGLS</sequence>
<evidence type="ECO:0000313" key="9">
    <source>
        <dbReference type="Proteomes" id="UP000609651"/>
    </source>
</evidence>
<evidence type="ECO:0000256" key="4">
    <source>
        <dbReference type="ARBA" id="ARBA00023125"/>
    </source>
</evidence>
<feature type="domain" description="RNA polymerase sigma-70 region 2" evidence="6">
    <location>
        <begin position="14"/>
        <end position="76"/>
    </location>
</feature>
<dbReference type="InterPro" id="IPR014284">
    <property type="entry name" value="RNA_pol_sigma-70_dom"/>
</dbReference>
<evidence type="ECO:0000256" key="1">
    <source>
        <dbReference type="ARBA" id="ARBA00010641"/>
    </source>
</evidence>
<dbReference type="PANTHER" id="PTHR43133:SF51">
    <property type="entry name" value="RNA POLYMERASE SIGMA FACTOR"/>
    <property type="match status" value="1"/>
</dbReference>
<evidence type="ECO:0000259" key="7">
    <source>
        <dbReference type="Pfam" id="PF04545"/>
    </source>
</evidence>
<comment type="similarity">
    <text evidence="1">Belongs to the sigma-70 factor family. ECF subfamily.</text>
</comment>
<name>A0ABX1VPA0_9PLAN</name>
<evidence type="ECO:0000256" key="3">
    <source>
        <dbReference type="ARBA" id="ARBA00023082"/>
    </source>
</evidence>
<dbReference type="CDD" id="cd06171">
    <property type="entry name" value="Sigma70_r4"/>
    <property type="match status" value="1"/>
</dbReference>
<dbReference type="Gene3D" id="1.10.10.10">
    <property type="entry name" value="Winged helix-like DNA-binding domain superfamily/Winged helix DNA-binding domain"/>
    <property type="match status" value="1"/>
</dbReference>
<evidence type="ECO:0008006" key="10">
    <source>
        <dbReference type="Google" id="ProtNLM"/>
    </source>
</evidence>
<dbReference type="InterPro" id="IPR013324">
    <property type="entry name" value="RNA_pol_sigma_r3/r4-like"/>
</dbReference>
<accession>A0ABX1VPA0</accession>
<dbReference type="Pfam" id="PF04545">
    <property type="entry name" value="Sigma70_r4"/>
    <property type="match status" value="1"/>
</dbReference>
<dbReference type="InterPro" id="IPR007630">
    <property type="entry name" value="RNA_pol_sigma70_r4"/>
</dbReference>
<dbReference type="PANTHER" id="PTHR43133">
    <property type="entry name" value="RNA POLYMERASE ECF-TYPE SIGMA FACTO"/>
    <property type="match status" value="1"/>
</dbReference>
<dbReference type="NCBIfam" id="TIGR02989">
    <property type="entry name" value="Sig-70_gvs1"/>
    <property type="match status" value="1"/>
</dbReference>
<dbReference type="InterPro" id="IPR036388">
    <property type="entry name" value="WH-like_DNA-bd_sf"/>
</dbReference>
<dbReference type="Proteomes" id="UP000609651">
    <property type="component" value="Unassembled WGS sequence"/>
</dbReference>
<dbReference type="InterPro" id="IPR014331">
    <property type="entry name" value="RNA_pol_sigma70_ECF_RHOBA"/>
</dbReference>
<dbReference type="Gene3D" id="1.10.1740.10">
    <property type="match status" value="1"/>
</dbReference>
<evidence type="ECO:0000256" key="5">
    <source>
        <dbReference type="ARBA" id="ARBA00023163"/>
    </source>
</evidence>
<dbReference type="SUPFAM" id="SSF88946">
    <property type="entry name" value="Sigma2 domain of RNA polymerase sigma factors"/>
    <property type="match status" value="1"/>
</dbReference>
<dbReference type="InterPro" id="IPR007627">
    <property type="entry name" value="RNA_pol_sigma70_r2"/>
</dbReference>
<dbReference type="InterPro" id="IPR039425">
    <property type="entry name" value="RNA_pol_sigma-70-like"/>
</dbReference>
<comment type="caution">
    <text evidence="8">The sequence shown here is derived from an EMBL/GenBank/DDBJ whole genome shotgun (WGS) entry which is preliminary data.</text>
</comment>
<keyword evidence="3" id="KW-0731">Sigma factor</keyword>
<feature type="domain" description="RNA polymerase sigma-70 region 4" evidence="7">
    <location>
        <begin position="110"/>
        <end position="157"/>
    </location>
</feature>
<reference evidence="8 9" key="1">
    <citation type="journal article" date="2020" name="Syst. Appl. Microbiol.">
        <title>Alienimonas chondri sp. nov., a novel planctomycete isolated from the biofilm of the red alga Chondrus crispus.</title>
        <authorList>
            <person name="Vitorino I."/>
            <person name="Albuquerque L."/>
            <person name="Wiegand S."/>
            <person name="Kallscheuer N."/>
            <person name="da Costa M.S."/>
            <person name="Lobo-da-Cunha A."/>
            <person name="Jogler C."/>
            <person name="Lage O.M."/>
        </authorList>
    </citation>
    <scope>NUCLEOTIDE SEQUENCE [LARGE SCALE GENOMIC DNA]</scope>
    <source>
        <strain evidence="8 9">LzC2</strain>
    </source>
</reference>
<dbReference type="NCBIfam" id="TIGR02937">
    <property type="entry name" value="sigma70-ECF"/>
    <property type="match status" value="1"/>
</dbReference>
<dbReference type="SUPFAM" id="SSF88659">
    <property type="entry name" value="Sigma3 and sigma4 domains of RNA polymerase sigma factors"/>
    <property type="match status" value="1"/>
</dbReference>
<protein>
    <recommendedName>
        <fullName evidence="10">Sigma-70 family RNA polymerase sigma factor</fullName>
    </recommendedName>
</protein>
<dbReference type="EMBL" id="WTPX01000298">
    <property type="protein sequence ID" value="NNJ28111.1"/>
    <property type="molecule type" value="Genomic_DNA"/>
</dbReference>